<proteinExistence type="predicted"/>
<accession>W9RHZ8</accession>
<reference evidence="2" key="1">
    <citation type="submission" date="2013-01" db="EMBL/GenBank/DDBJ databases">
        <title>Draft Genome Sequence of a Mulberry Tree, Morus notabilis C.K. Schneid.</title>
        <authorList>
            <person name="He N."/>
            <person name="Zhao S."/>
        </authorList>
    </citation>
    <scope>NUCLEOTIDE SEQUENCE</scope>
</reference>
<name>W9RHZ8_9ROSA</name>
<dbReference type="Proteomes" id="UP000030645">
    <property type="component" value="Unassembled WGS sequence"/>
</dbReference>
<gene>
    <name evidence="1" type="ORF">L484_024510</name>
</gene>
<dbReference type="AlphaFoldDB" id="W9RHZ8"/>
<dbReference type="EMBL" id="KE345062">
    <property type="protein sequence ID" value="EXB93172.1"/>
    <property type="molecule type" value="Genomic_DNA"/>
</dbReference>
<organism evidence="1 2">
    <name type="scientific">Morus notabilis</name>
    <dbReference type="NCBI Taxonomy" id="981085"/>
    <lineage>
        <taxon>Eukaryota</taxon>
        <taxon>Viridiplantae</taxon>
        <taxon>Streptophyta</taxon>
        <taxon>Embryophyta</taxon>
        <taxon>Tracheophyta</taxon>
        <taxon>Spermatophyta</taxon>
        <taxon>Magnoliopsida</taxon>
        <taxon>eudicotyledons</taxon>
        <taxon>Gunneridae</taxon>
        <taxon>Pentapetalae</taxon>
        <taxon>rosids</taxon>
        <taxon>fabids</taxon>
        <taxon>Rosales</taxon>
        <taxon>Moraceae</taxon>
        <taxon>Moreae</taxon>
        <taxon>Morus</taxon>
    </lineage>
</organism>
<protein>
    <submittedName>
        <fullName evidence="1">Uncharacterized protein</fullName>
    </submittedName>
</protein>
<sequence length="51" mass="5571">MSITMLLWNVSLYSSKLYPNLQRKSIPVAALVLSSQFEPPSQGMASESRGG</sequence>
<keyword evidence="2" id="KW-1185">Reference proteome</keyword>
<evidence type="ECO:0000313" key="2">
    <source>
        <dbReference type="Proteomes" id="UP000030645"/>
    </source>
</evidence>
<evidence type="ECO:0000313" key="1">
    <source>
        <dbReference type="EMBL" id="EXB93172.1"/>
    </source>
</evidence>